<dbReference type="InterPro" id="IPR056143">
    <property type="entry name" value="DUF7726"/>
</dbReference>
<name>A0A3D8SW84_9EURO</name>
<sequence>MTSPNEPLVAEMTPNGLALTPAQMYLEKAKQTQTADAAERDGPANLSSPATKKRKAPIDNPDTDDIISITSSSDKENANSNANINTKKPTTNPPLTSTPNPECESSSESGMDDDDLDDPAYDIPKWSCQQIRAKIRKFVETDKKMKVGAFQDAIGVSSRSYYEFMKQSGTWKGDGSWCFSNAHRFFMRREVLGLDRKEKEEARKEGVRKRAEERKAAAAAKEKEKEKEKEGDGTVTGPVAKKPKTKTSASASSAAMSKKEKEEAFARKYDVSSVTLPGEETSDVQVYDTCDEVRKKIRAVLKDPLMTRAAFCREISKTFPDRAGNKDRTLQGTTLNSFLSKSGPREGRTSLIFYASYVFFEKLRIRDGKEKSEFRKKMERVWRGEGGFDITSSTSTGFFCHVSERVVCDEYGQLRIGR</sequence>
<feature type="region of interest" description="Disordered" evidence="1">
    <location>
        <begin position="24"/>
        <end position="115"/>
    </location>
</feature>
<evidence type="ECO:0000313" key="4">
    <source>
        <dbReference type="Proteomes" id="UP000256690"/>
    </source>
</evidence>
<feature type="compositionally biased region" description="Basic and acidic residues" evidence="1">
    <location>
        <begin position="198"/>
        <end position="232"/>
    </location>
</feature>
<feature type="compositionally biased region" description="Low complexity" evidence="1">
    <location>
        <begin position="246"/>
        <end position="256"/>
    </location>
</feature>
<reference evidence="3 4" key="1">
    <citation type="journal article" date="2018" name="IMA Fungus">
        <title>IMA Genome-F 9: Draft genome sequence of Annulohypoxylon stygium, Aspergillus mulundensis, Berkeleyomyces basicola (syn. Thielaviopsis basicola), Ceratocystis smalleyi, two Cercospora beticola strains, Coleophoma cylindrospora, Fusarium fracticaudum, Phialophora cf. hyalina, and Morchella septimelata.</title>
        <authorList>
            <person name="Wingfield B.D."/>
            <person name="Bills G.F."/>
            <person name="Dong Y."/>
            <person name="Huang W."/>
            <person name="Nel W.J."/>
            <person name="Swalarsk-Parry B.S."/>
            <person name="Vaghefi N."/>
            <person name="Wilken P.M."/>
            <person name="An Z."/>
            <person name="de Beer Z.W."/>
            <person name="De Vos L."/>
            <person name="Chen L."/>
            <person name="Duong T.A."/>
            <person name="Gao Y."/>
            <person name="Hammerbacher A."/>
            <person name="Kikkert J.R."/>
            <person name="Li Y."/>
            <person name="Li H."/>
            <person name="Li K."/>
            <person name="Li Q."/>
            <person name="Liu X."/>
            <person name="Ma X."/>
            <person name="Naidoo K."/>
            <person name="Pethybridge S.J."/>
            <person name="Sun J."/>
            <person name="Steenkamp E.T."/>
            <person name="van der Nest M.A."/>
            <person name="van Wyk S."/>
            <person name="Wingfield M.J."/>
            <person name="Xiong C."/>
            <person name="Yue Q."/>
            <person name="Zhang X."/>
        </authorList>
    </citation>
    <scope>NUCLEOTIDE SEQUENCE [LARGE SCALE GENOMIC DNA]</scope>
    <source>
        <strain evidence="3 4">DSM 5745</strain>
    </source>
</reference>
<feature type="compositionally biased region" description="Low complexity" evidence="1">
    <location>
        <begin position="81"/>
        <end position="101"/>
    </location>
</feature>
<proteinExistence type="predicted"/>
<dbReference type="Pfam" id="PF24852">
    <property type="entry name" value="DUF7726"/>
    <property type="match status" value="2"/>
</dbReference>
<feature type="region of interest" description="Disordered" evidence="1">
    <location>
        <begin position="198"/>
        <end position="257"/>
    </location>
</feature>
<keyword evidence="4" id="KW-1185">Reference proteome</keyword>
<dbReference type="GeneID" id="38112664"/>
<dbReference type="Proteomes" id="UP000256690">
    <property type="component" value="Unassembled WGS sequence"/>
</dbReference>
<dbReference type="AlphaFoldDB" id="A0A3D8SW84"/>
<evidence type="ECO:0000313" key="3">
    <source>
        <dbReference type="EMBL" id="RDW90519.1"/>
    </source>
</evidence>
<dbReference type="EMBL" id="PVWQ01000002">
    <property type="protein sequence ID" value="RDW90519.1"/>
    <property type="molecule type" value="Genomic_DNA"/>
</dbReference>
<dbReference type="PANTHER" id="PTHR42339">
    <property type="entry name" value="HISTONE H1"/>
    <property type="match status" value="1"/>
</dbReference>
<protein>
    <recommendedName>
        <fullName evidence="2">DUF7726 domain-containing protein</fullName>
    </recommendedName>
</protein>
<dbReference type="OrthoDB" id="2592504at2759"/>
<dbReference type="PANTHER" id="PTHR42339:SF1">
    <property type="entry name" value="HISTONE H1"/>
    <property type="match status" value="1"/>
</dbReference>
<evidence type="ECO:0000256" key="1">
    <source>
        <dbReference type="SAM" id="MobiDB-lite"/>
    </source>
</evidence>
<accession>A0A3D8SW84</accession>
<gene>
    <name evidence="3" type="ORF">DSM5745_02294</name>
</gene>
<evidence type="ECO:0000259" key="2">
    <source>
        <dbReference type="Pfam" id="PF24852"/>
    </source>
</evidence>
<dbReference type="RefSeq" id="XP_026607473.1">
    <property type="nucleotide sequence ID" value="XM_026744310.1"/>
</dbReference>
<comment type="caution">
    <text evidence="3">The sequence shown here is derived from an EMBL/GenBank/DDBJ whole genome shotgun (WGS) entry which is preliminary data.</text>
</comment>
<feature type="domain" description="DUF7726" evidence="2">
    <location>
        <begin position="285"/>
        <end position="316"/>
    </location>
</feature>
<feature type="domain" description="DUF7726" evidence="2">
    <location>
        <begin position="125"/>
        <end position="194"/>
    </location>
</feature>
<dbReference type="STRING" id="1810919.A0A3D8SW84"/>
<organism evidence="3 4">
    <name type="scientific">Aspergillus mulundensis</name>
    <dbReference type="NCBI Taxonomy" id="1810919"/>
    <lineage>
        <taxon>Eukaryota</taxon>
        <taxon>Fungi</taxon>
        <taxon>Dikarya</taxon>
        <taxon>Ascomycota</taxon>
        <taxon>Pezizomycotina</taxon>
        <taxon>Eurotiomycetes</taxon>
        <taxon>Eurotiomycetidae</taxon>
        <taxon>Eurotiales</taxon>
        <taxon>Aspergillaceae</taxon>
        <taxon>Aspergillus</taxon>
        <taxon>Aspergillus subgen. Nidulantes</taxon>
    </lineage>
</organism>